<dbReference type="EMBL" id="WNEG01000108">
    <property type="protein sequence ID" value="NMG83789.1"/>
    <property type="molecule type" value="Genomic_DNA"/>
</dbReference>
<sequence>MNNDNCYYGWIPILTKDLLFGYFIKELENEKKMVEGEEKKKLDKRLSKTSGRYYIHETHEDVKDKKFKVIISVDDRDAIDHIFIFKYSNPTLSDKNIAAEASCNIEDNGLVTLKLEYPEEKVAWKEHEIIKQVYIIIREVYHHHTHHEPQEEILLQPVSAKDKTDAIIKIINQYQEKIISYHTLIRTDIKCEGGFDDARNLVAKAKEEMAYASAFVNTFERNIKDPQSYFFVFSNALKPIDGLASDIE</sequence>
<dbReference type="Proteomes" id="UP000606580">
    <property type="component" value="Unassembled WGS sequence"/>
</dbReference>
<comment type="caution">
    <text evidence="1">The sequence shown here is derived from an EMBL/GenBank/DDBJ whole genome shotgun (WGS) entry which is preliminary data.</text>
</comment>
<organism evidence="1 2">
    <name type="scientific">Candidatus Ethanoperedens thermophilum</name>
    <dbReference type="NCBI Taxonomy" id="2766897"/>
    <lineage>
        <taxon>Archaea</taxon>
        <taxon>Methanobacteriati</taxon>
        <taxon>Methanobacteriota</taxon>
        <taxon>Stenosarchaea group</taxon>
        <taxon>Methanomicrobia</taxon>
        <taxon>Methanosarcinales</taxon>
        <taxon>Methanosarcinales incertae sedis</taxon>
        <taxon>GOM Arc I cluster</taxon>
        <taxon>Candidatus Ethanoperedens</taxon>
    </lineage>
</organism>
<dbReference type="AlphaFoldDB" id="A0A848D9T0"/>
<name>A0A848D9T0_9EURY</name>
<evidence type="ECO:0000313" key="2">
    <source>
        <dbReference type="Proteomes" id="UP000606580"/>
    </source>
</evidence>
<accession>A0A848D9T0</accession>
<evidence type="ECO:0000313" key="1">
    <source>
        <dbReference type="EMBL" id="NMG83789.1"/>
    </source>
</evidence>
<protein>
    <submittedName>
        <fullName evidence="1">Uncharacterized protein</fullName>
    </submittedName>
</protein>
<gene>
    <name evidence="1" type="ORF">GIS02_06265</name>
</gene>
<reference evidence="1" key="1">
    <citation type="journal article" date="2020" name="MBio">
        <title>'Candidatus Ethanoperedens,' a Thermophilic Genus of Archaea Mediating the Anaerobic Oxidation of Ethane.</title>
        <authorList>
            <person name="Hahn C.J."/>
            <person name="Laso-Perez R."/>
            <person name="Vulcano F."/>
            <person name="Vaziourakis K.M."/>
            <person name="Stokke R."/>
            <person name="Steen I.H."/>
            <person name="Teske A."/>
            <person name="Boetius A."/>
            <person name="Liebeke M."/>
            <person name="Amann R."/>
            <person name="Knittel K."/>
            <person name="Wegener G."/>
        </authorList>
    </citation>
    <scope>NUCLEOTIDE SEQUENCE</scope>
    <source>
        <strain evidence="1">GoM-Arc1-LC-WB58</strain>
    </source>
</reference>
<proteinExistence type="predicted"/>